<feature type="region of interest" description="Disordered" evidence="2">
    <location>
        <begin position="1"/>
        <end position="46"/>
    </location>
</feature>
<dbReference type="EMBL" id="JAVRRL010000001">
    <property type="protein sequence ID" value="KAK5118798.1"/>
    <property type="molecule type" value="Genomic_DNA"/>
</dbReference>
<sequence>MDSAHDNVGHTTLSASQYLQDRLQDRRARDTRPKRARQTDFGPRRGLDDDIFLNEAEATRCSGARLYDNSPIVGGSRRPSAVAGRNNGGRASLGVRDVDEQLDRLHKENFAMKLELDHRRDRETRMQEQMEAMKIRLERVEVLEEEHAELLRINTQLVEELERRDKAVEEAVDTICELEEKMADMEESRSHTRPSTAQADSGYAGTETQEQVPSSPPEIKLLRSQTVASHGPVPAASLASQKLQSIVGPPQPVKARREPSFMTLKKQSTHALRSVYLESTHNLLPVQSFTSLLSRRDGRIENDSPDDILDSPRLSVLSESSFPSIYSPKKQISPDKYVWEGPEEGLPQEQFQPRQDSIKRVSQWMEEHDALDDTPSKISRNTTPMSSQTDRTATPSGNRPIVAGEPSYHSLTEALAASLPPGPRPAHIDTQYAPRAPQPRQPALHRTKRQAQNSMYSDPLLPPTPDSVSTHMLRASRSSIAGDRSLLDTTPVAVEGFAALEPGVRTAPKQFRSSVELHSAYLNYQQYGEGEDDRRVSDSSFDEEDEGGRVPLREVRDHSLDYDGFPDGASILGGTPSRFLKHGRPTQTPTLFDPNNVSPTAEEPRIPIPHRRQSISDAAPTPRKPSINRAETSPTFLGTLGRIMTNHSRSTIDTITSPRSLNSGSSGARTIIQSLSNHSEPSASTSSLRPESRTSRASASPARRPSLSQRTQSLIRRMSNSHSQPTDSLAPGSAEPRSPREKSPLPTLTSTPSSAYVGTGNGARPLRRPSTSQESKINVVAVGEGRRRPSLQPRTQTEPGGPVRPGSAAFSSTNASNMKAGGSTKEIDTTRSNGLLTGELASERTNGRQSALARRAGSIREAVGARRPWR</sequence>
<accession>A0AAN7YST6</accession>
<feature type="region of interest" description="Disordered" evidence="2">
    <location>
        <begin position="183"/>
        <end position="217"/>
    </location>
</feature>
<feature type="coiled-coil region" evidence="1">
    <location>
        <begin position="126"/>
        <end position="160"/>
    </location>
</feature>
<evidence type="ECO:0000313" key="3">
    <source>
        <dbReference type="EMBL" id="KAK5118798.1"/>
    </source>
</evidence>
<name>A0AAN7YST6_9PEZI</name>
<dbReference type="Proteomes" id="UP001310890">
    <property type="component" value="Unassembled WGS sequence"/>
</dbReference>
<reference evidence="3" key="1">
    <citation type="submission" date="2023-08" db="EMBL/GenBank/DDBJ databases">
        <title>Black Yeasts Isolated from many extreme environments.</title>
        <authorList>
            <person name="Coleine C."/>
            <person name="Stajich J.E."/>
            <person name="Selbmann L."/>
        </authorList>
    </citation>
    <scope>NUCLEOTIDE SEQUENCE</scope>
    <source>
        <strain evidence="3">CCFEE 5401</strain>
    </source>
</reference>
<protein>
    <recommendedName>
        <fullName evidence="5">Centrosomin N-terminal motif 1 domain-containing protein</fullName>
    </recommendedName>
</protein>
<feature type="region of interest" description="Disordered" evidence="2">
    <location>
        <begin position="526"/>
        <end position="549"/>
    </location>
</feature>
<feature type="region of interest" description="Disordered" evidence="2">
    <location>
        <begin position="365"/>
        <end position="404"/>
    </location>
</feature>
<comment type="caution">
    <text evidence="3">The sequence shown here is derived from an EMBL/GenBank/DDBJ whole genome shotgun (WGS) entry which is preliminary data.</text>
</comment>
<keyword evidence="1" id="KW-0175">Coiled coil</keyword>
<evidence type="ECO:0000313" key="4">
    <source>
        <dbReference type="Proteomes" id="UP001310890"/>
    </source>
</evidence>
<proteinExistence type="predicted"/>
<feature type="compositionally biased region" description="Low complexity" evidence="2">
    <location>
        <begin position="744"/>
        <end position="754"/>
    </location>
</feature>
<organism evidence="3 4">
    <name type="scientific">Meristemomyces frigidus</name>
    <dbReference type="NCBI Taxonomy" id="1508187"/>
    <lineage>
        <taxon>Eukaryota</taxon>
        <taxon>Fungi</taxon>
        <taxon>Dikarya</taxon>
        <taxon>Ascomycota</taxon>
        <taxon>Pezizomycotina</taxon>
        <taxon>Dothideomycetes</taxon>
        <taxon>Dothideomycetidae</taxon>
        <taxon>Mycosphaerellales</taxon>
        <taxon>Teratosphaeriaceae</taxon>
        <taxon>Meristemomyces</taxon>
    </lineage>
</organism>
<feature type="compositionally biased region" description="Polar residues" evidence="2">
    <location>
        <begin position="675"/>
        <end position="688"/>
    </location>
</feature>
<feature type="region of interest" description="Disordered" evidence="2">
    <location>
        <begin position="675"/>
        <end position="870"/>
    </location>
</feature>
<feature type="compositionally biased region" description="Polar residues" evidence="2">
    <location>
        <begin position="376"/>
        <end position="397"/>
    </location>
</feature>
<feature type="region of interest" description="Disordered" evidence="2">
    <location>
        <begin position="648"/>
        <end position="667"/>
    </location>
</feature>
<feature type="compositionally biased region" description="Low complexity" evidence="2">
    <location>
        <begin position="695"/>
        <end position="710"/>
    </location>
</feature>
<evidence type="ECO:0000256" key="1">
    <source>
        <dbReference type="SAM" id="Coils"/>
    </source>
</evidence>
<feature type="compositionally biased region" description="Polar residues" evidence="2">
    <location>
        <begin position="585"/>
        <end position="599"/>
    </location>
</feature>
<feature type="region of interest" description="Disordered" evidence="2">
    <location>
        <begin position="582"/>
        <end position="637"/>
    </location>
</feature>
<gene>
    <name evidence="3" type="ORF">LTR62_000007</name>
</gene>
<feature type="compositionally biased region" description="Basic and acidic residues" evidence="2">
    <location>
        <begin position="22"/>
        <end position="33"/>
    </location>
</feature>
<feature type="compositionally biased region" description="Polar residues" evidence="2">
    <location>
        <begin position="711"/>
        <end position="727"/>
    </location>
</feature>
<evidence type="ECO:0008006" key="5">
    <source>
        <dbReference type="Google" id="ProtNLM"/>
    </source>
</evidence>
<evidence type="ECO:0000256" key="2">
    <source>
        <dbReference type="SAM" id="MobiDB-lite"/>
    </source>
</evidence>
<feature type="region of interest" description="Disordered" evidence="2">
    <location>
        <begin position="417"/>
        <end position="470"/>
    </location>
</feature>
<dbReference type="AlphaFoldDB" id="A0AAN7YST6"/>